<dbReference type="InterPro" id="IPR029045">
    <property type="entry name" value="ClpP/crotonase-like_dom_sf"/>
</dbReference>
<keyword evidence="9" id="KW-1185">Reference proteome</keyword>
<keyword evidence="3" id="KW-0732">Signal</keyword>
<dbReference type="GO" id="GO:0008236">
    <property type="term" value="F:serine-type peptidase activity"/>
    <property type="evidence" value="ECO:0007669"/>
    <property type="project" value="UniProtKB-KW"/>
</dbReference>
<dbReference type="NCBIfam" id="TIGR00225">
    <property type="entry name" value="prc"/>
    <property type="match status" value="1"/>
</dbReference>
<dbReference type="GO" id="GO:0006508">
    <property type="term" value="P:proteolysis"/>
    <property type="evidence" value="ECO:0007669"/>
    <property type="project" value="UniProtKB-KW"/>
</dbReference>
<evidence type="ECO:0000313" key="9">
    <source>
        <dbReference type="Proteomes" id="UP000006346"/>
    </source>
</evidence>
<name>G7WC64_DESOD</name>
<dbReference type="GO" id="GO:0030288">
    <property type="term" value="C:outer membrane-bounded periplasmic space"/>
    <property type="evidence" value="ECO:0007669"/>
    <property type="project" value="TreeGrafter"/>
</dbReference>
<dbReference type="RefSeq" id="WP_014187486.1">
    <property type="nucleotide sequence ID" value="NC_016584.1"/>
</dbReference>
<evidence type="ECO:0000256" key="4">
    <source>
        <dbReference type="ARBA" id="ARBA00022801"/>
    </source>
</evidence>
<protein>
    <submittedName>
        <fullName evidence="8">C-terminal processing peptidase</fullName>
    </submittedName>
</protein>
<proteinExistence type="inferred from homology"/>
<dbReference type="STRING" id="768706.Desor_5303"/>
<feature type="domain" description="PDZ" evidence="7">
    <location>
        <begin position="99"/>
        <end position="153"/>
    </location>
</feature>
<dbReference type="AlphaFoldDB" id="G7WC64"/>
<dbReference type="CDD" id="cd06782">
    <property type="entry name" value="cpPDZ_CPP-like"/>
    <property type="match status" value="1"/>
</dbReference>
<dbReference type="InterPro" id="IPR001478">
    <property type="entry name" value="PDZ"/>
</dbReference>
<dbReference type="PANTHER" id="PTHR32060:SF30">
    <property type="entry name" value="CARBOXY-TERMINAL PROCESSING PROTEASE CTPA"/>
    <property type="match status" value="1"/>
</dbReference>
<gene>
    <name evidence="8" type="ordered locus">Desor_5303</name>
</gene>
<dbReference type="Pfam" id="PF03572">
    <property type="entry name" value="Peptidase_S41"/>
    <property type="match status" value="1"/>
</dbReference>
<reference evidence="8 9" key="2">
    <citation type="journal article" date="2012" name="J. Bacteriol.">
        <title>Complete genome sequences of Desulfosporosinus orientis DSM765T, Desulfosporosinus youngiae DSM17734T, Desulfosporosinus meridiei DSM13257T, and Desulfosporosinus acidiphilus DSM22704T.</title>
        <authorList>
            <person name="Pester M."/>
            <person name="Brambilla E."/>
            <person name="Alazard D."/>
            <person name="Rattei T."/>
            <person name="Weinmaier T."/>
            <person name="Han J."/>
            <person name="Lucas S."/>
            <person name="Lapidus A."/>
            <person name="Cheng J.F."/>
            <person name="Goodwin L."/>
            <person name="Pitluck S."/>
            <person name="Peters L."/>
            <person name="Ovchinnikova G."/>
            <person name="Teshima H."/>
            <person name="Detter J.C."/>
            <person name="Han C.S."/>
            <person name="Tapia R."/>
            <person name="Land M.L."/>
            <person name="Hauser L."/>
            <person name="Kyrpides N.C."/>
            <person name="Ivanova N.N."/>
            <person name="Pagani I."/>
            <person name="Huntmann M."/>
            <person name="Wei C.L."/>
            <person name="Davenport K.W."/>
            <person name="Daligault H."/>
            <person name="Chain P.S."/>
            <person name="Chen A."/>
            <person name="Mavromatis K."/>
            <person name="Markowitz V."/>
            <person name="Szeto E."/>
            <person name="Mikhailova N."/>
            <person name="Pati A."/>
            <person name="Wagner M."/>
            <person name="Woyke T."/>
            <person name="Ollivier B."/>
            <person name="Klenk H.P."/>
            <person name="Spring S."/>
            <person name="Loy A."/>
        </authorList>
    </citation>
    <scope>NUCLEOTIDE SEQUENCE [LARGE SCALE GENOMIC DNA]</scope>
    <source>
        <strain evidence="9">ATCC 19365 / DSM 765 / NCIMB 8382 / VKM B-1628</strain>
    </source>
</reference>
<dbReference type="PATRIC" id="fig|768706.3.peg.5400"/>
<dbReference type="eggNOG" id="COG0793">
    <property type="taxonomic scope" value="Bacteria"/>
</dbReference>
<dbReference type="HOGENOM" id="CLU_017295_3_1_9"/>
<comment type="similarity">
    <text evidence="1 6">Belongs to the peptidase S41A family.</text>
</comment>
<dbReference type="GO" id="GO:0007165">
    <property type="term" value="P:signal transduction"/>
    <property type="evidence" value="ECO:0007669"/>
    <property type="project" value="TreeGrafter"/>
</dbReference>
<dbReference type="GO" id="GO:0004175">
    <property type="term" value="F:endopeptidase activity"/>
    <property type="evidence" value="ECO:0007669"/>
    <property type="project" value="TreeGrafter"/>
</dbReference>
<organism evidence="8 9">
    <name type="scientific">Desulfosporosinus orientis (strain ATCC 19365 / DSM 765 / NCIMB 8382 / VKM B-1628 / Singapore I)</name>
    <name type="common">Desulfotomaculum orientis</name>
    <dbReference type="NCBI Taxonomy" id="768706"/>
    <lineage>
        <taxon>Bacteria</taxon>
        <taxon>Bacillati</taxon>
        <taxon>Bacillota</taxon>
        <taxon>Clostridia</taxon>
        <taxon>Eubacteriales</taxon>
        <taxon>Desulfitobacteriaceae</taxon>
        <taxon>Desulfosporosinus</taxon>
    </lineage>
</organism>
<dbReference type="CDD" id="cd07560">
    <property type="entry name" value="Peptidase_S41_CPP"/>
    <property type="match status" value="1"/>
</dbReference>
<dbReference type="InterPro" id="IPR005151">
    <property type="entry name" value="Tail-specific_protease"/>
</dbReference>
<dbReference type="SUPFAM" id="SSF50156">
    <property type="entry name" value="PDZ domain-like"/>
    <property type="match status" value="1"/>
</dbReference>
<dbReference type="SMART" id="SM00245">
    <property type="entry name" value="TSPc"/>
    <property type="match status" value="1"/>
</dbReference>
<keyword evidence="2 6" id="KW-0645">Protease</keyword>
<evidence type="ECO:0000256" key="6">
    <source>
        <dbReference type="RuleBase" id="RU004404"/>
    </source>
</evidence>
<keyword evidence="5 6" id="KW-0720">Serine protease</keyword>
<evidence type="ECO:0000256" key="1">
    <source>
        <dbReference type="ARBA" id="ARBA00009179"/>
    </source>
</evidence>
<accession>G7WC64</accession>
<dbReference type="PANTHER" id="PTHR32060">
    <property type="entry name" value="TAIL-SPECIFIC PROTEASE"/>
    <property type="match status" value="1"/>
</dbReference>
<reference evidence="9" key="1">
    <citation type="submission" date="2011-11" db="EMBL/GenBank/DDBJ databases">
        <title>Complete sequence of Desulfosporosinus orientis DSM 765.</title>
        <authorList>
            <person name="Lucas S."/>
            <person name="Han J."/>
            <person name="Lapidus A."/>
            <person name="Cheng J.-F."/>
            <person name="Goodwin L."/>
            <person name="Pitluck S."/>
            <person name="Peters L."/>
            <person name="Ovchinnikova G."/>
            <person name="Teshima H."/>
            <person name="Detter J.C."/>
            <person name="Han C."/>
            <person name="Tapia R."/>
            <person name="Land M."/>
            <person name="Hauser L."/>
            <person name="Kyrpides N."/>
            <person name="Ivanova N."/>
            <person name="Pagani I."/>
            <person name="Pester M."/>
            <person name="Spring S."/>
            <person name="Ollivier B."/>
            <person name="Rattei T."/>
            <person name="Klenk H.-P."/>
            <person name="Wagner M."/>
            <person name="Loy A."/>
            <person name="Woyke T."/>
        </authorList>
    </citation>
    <scope>NUCLEOTIDE SEQUENCE [LARGE SCALE GENOMIC DNA]</scope>
    <source>
        <strain evidence="9">ATCC 19365 / DSM 765 / NCIMB 8382 / VKM B-1628</strain>
    </source>
</reference>
<dbReference type="InterPro" id="IPR032812">
    <property type="entry name" value="SbsA_Ig"/>
</dbReference>
<evidence type="ECO:0000259" key="7">
    <source>
        <dbReference type="PROSITE" id="PS50106"/>
    </source>
</evidence>
<dbReference type="Pfam" id="PF13180">
    <property type="entry name" value="PDZ_2"/>
    <property type="match status" value="1"/>
</dbReference>
<dbReference type="PROSITE" id="PS50106">
    <property type="entry name" value="PDZ"/>
    <property type="match status" value="1"/>
</dbReference>
<dbReference type="Gene3D" id="3.30.750.44">
    <property type="match status" value="1"/>
</dbReference>
<evidence type="ECO:0000313" key="8">
    <source>
        <dbReference type="EMBL" id="AET70682.1"/>
    </source>
</evidence>
<dbReference type="InterPro" id="IPR036034">
    <property type="entry name" value="PDZ_sf"/>
</dbReference>
<dbReference type="SMART" id="SM00228">
    <property type="entry name" value="PDZ"/>
    <property type="match status" value="1"/>
</dbReference>
<dbReference type="Pfam" id="PF13205">
    <property type="entry name" value="Big_5"/>
    <property type="match status" value="1"/>
</dbReference>
<dbReference type="SUPFAM" id="SSF52096">
    <property type="entry name" value="ClpP/crotonase"/>
    <property type="match status" value="1"/>
</dbReference>
<dbReference type="InterPro" id="IPR004447">
    <property type="entry name" value="Peptidase_S41A"/>
</dbReference>
<evidence type="ECO:0000256" key="5">
    <source>
        <dbReference type="ARBA" id="ARBA00022825"/>
    </source>
</evidence>
<evidence type="ECO:0000256" key="3">
    <source>
        <dbReference type="ARBA" id="ARBA00022729"/>
    </source>
</evidence>
<dbReference type="EMBL" id="CP003108">
    <property type="protein sequence ID" value="AET70682.1"/>
    <property type="molecule type" value="Genomic_DNA"/>
</dbReference>
<dbReference type="Proteomes" id="UP000006346">
    <property type="component" value="Chromosome"/>
</dbReference>
<sequence length="554" mass="59782">MHVNLVPRRKAAGILLNLVLIVILLLSNSTAVLASDSGTLAEIRSLLKTQYVEPVSDEVLNAPTIEAMLEKLGDPHTMYFTPEEYQEFVGSINMSFTGIGIHIEMVPEGVEVLSVVPGSPAEEVGLNSGDVIIRADGESLAGLSSDEAVNILRGPEGSTVRLRVNRGEEMLDLEVTRAEVSEPTVTGEVLDGHIGYLDLNSFGKDTPEEFEAAVNKLADEKVDSWIVDLRNNGGGFLSSALDLAGYFIGPDIAVRIKDRSGDLSPYEAIDHDFTFSQRVIFLINENSASASEILTAAVKDYKKATIVGTTSYGKGSVQSMFPLENGGVLKMTVDHFYSPLGNEIDKVGISPNVVIQQADSLKAAELMLADSTQALKMATTDDYWEAWGELSGAAANNIGQSSLDYIHYYPSYHQVAELSQIPLDKKFTVDFSLDVNWESVNNSSIELIDSNTGERTLSTFEPLGPTSVQVIPTAQLTPDTTYWLVINPTIQGLSGQVLGEGGLAIAHTIGSGEETEATSQIQSIQVKNTSEQTELIQQSTLNSDYGVAIKDLEK</sequence>
<evidence type="ECO:0000256" key="2">
    <source>
        <dbReference type="ARBA" id="ARBA00022670"/>
    </source>
</evidence>
<dbReference type="Gene3D" id="3.90.226.10">
    <property type="entry name" value="2-enoyl-CoA Hydratase, Chain A, domain 1"/>
    <property type="match status" value="1"/>
</dbReference>
<dbReference type="OrthoDB" id="9812068at2"/>
<dbReference type="Gene3D" id="2.30.42.10">
    <property type="match status" value="1"/>
</dbReference>
<dbReference type="KEGG" id="dor:Desor_5303"/>
<keyword evidence="4 6" id="KW-0378">Hydrolase</keyword>